<dbReference type="EMBL" id="UGSO01000001">
    <property type="protein sequence ID" value="SUB16704.1"/>
    <property type="molecule type" value="Genomic_DNA"/>
</dbReference>
<protein>
    <submittedName>
        <fullName evidence="1">Peptidase T</fullName>
    </submittedName>
</protein>
<proteinExistence type="predicted"/>
<dbReference type="InterPro" id="IPR036264">
    <property type="entry name" value="Bact_exopeptidase_dim_dom"/>
</dbReference>
<dbReference type="Proteomes" id="UP000254640">
    <property type="component" value="Unassembled WGS sequence"/>
</dbReference>
<dbReference type="AlphaFoldDB" id="A0A379AFN2"/>
<accession>A0A379AFN2</accession>
<gene>
    <name evidence="1" type="ORF">NCTC9381_02620</name>
</gene>
<dbReference type="SUPFAM" id="SSF55031">
    <property type="entry name" value="Bacterial exopeptidase dimerisation domain"/>
    <property type="match status" value="1"/>
</dbReference>
<evidence type="ECO:0000313" key="2">
    <source>
        <dbReference type="Proteomes" id="UP000254640"/>
    </source>
</evidence>
<keyword evidence="2" id="KW-1185">Reference proteome</keyword>
<name>A0A379AFN2_ENTAG</name>
<organism evidence="1 2">
    <name type="scientific">Enterobacter agglomerans</name>
    <name type="common">Erwinia herbicola</name>
    <name type="synonym">Pantoea agglomerans</name>
    <dbReference type="NCBI Taxonomy" id="549"/>
    <lineage>
        <taxon>Bacteria</taxon>
        <taxon>Pseudomonadati</taxon>
        <taxon>Pseudomonadota</taxon>
        <taxon>Gammaproteobacteria</taxon>
        <taxon>Enterobacterales</taxon>
        <taxon>Erwiniaceae</taxon>
        <taxon>Pantoea</taxon>
        <taxon>Pantoea agglomerans group</taxon>
    </lineage>
</organism>
<reference evidence="1 2" key="1">
    <citation type="submission" date="2018-06" db="EMBL/GenBank/DDBJ databases">
        <authorList>
            <consortium name="Pathogen Informatics"/>
            <person name="Doyle S."/>
        </authorList>
    </citation>
    <scope>NUCLEOTIDE SEQUENCE [LARGE SCALE GENOMIC DNA]</scope>
    <source>
        <strain evidence="1 2">NCTC9381</strain>
    </source>
</reference>
<sequence length="70" mass="7906">MSISPGPSTAANWAKWSMKTSMLPLQKFSLPAYRPHPMSGKGVLVNPLLMAHDYISLFDRQQTPEHTRRP</sequence>
<evidence type="ECO:0000313" key="1">
    <source>
        <dbReference type="EMBL" id="SUB16704.1"/>
    </source>
</evidence>